<feature type="compositionally biased region" description="Basic and acidic residues" evidence="1">
    <location>
        <begin position="164"/>
        <end position="173"/>
    </location>
</feature>
<dbReference type="Gene3D" id="1.10.10.10">
    <property type="entry name" value="Winged helix-like DNA-binding domain superfamily/Winged helix DNA-binding domain"/>
    <property type="match status" value="1"/>
</dbReference>
<evidence type="ECO:0000259" key="2">
    <source>
        <dbReference type="PROSITE" id="PS50995"/>
    </source>
</evidence>
<evidence type="ECO:0000313" key="3">
    <source>
        <dbReference type="EMBL" id="MDQ0505518.1"/>
    </source>
</evidence>
<proteinExistence type="predicted"/>
<dbReference type="GO" id="GO:0003677">
    <property type="term" value="F:DNA binding"/>
    <property type="evidence" value="ECO:0007669"/>
    <property type="project" value="UniProtKB-KW"/>
</dbReference>
<dbReference type="InterPro" id="IPR039422">
    <property type="entry name" value="MarR/SlyA-like"/>
</dbReference>
<comment type="caution">
    <text evidence="3">The sequence shown here is derived from an EMBL/GenBank/DDBJ whole genome shotgun (WGS) entry which is preliminary data.</text>
</comment>
<evidence type="ECO:0000313" key="4">
    <source>
        <dbReference type="Proteomes" id="UP001241747"/>
    </source>
</evidence>
<dbReference type="PANTHER" id="PTHR33164:SF43">
    <property type="entry name" value="HTH-TYPE TRANSCRIPTIONAL REPRESSOR YETL"/>
    <property type="match status" value="1"/>
</dbReference>
<dbReference type="RefSeq" id="WP_237344023.1">
    <property type="nucleotide sequence ID" value="NZ_JABWGX010000002.1"/>
</dbReference>
<dbReference type="Pfam" id="PF12802">
    <property type="entry name" value="MarR_2"/>
    <property type="match status" value="1"/>
</dbReference>
<dbReference type="InterPro" id="IPR036388">
    <property type="entry name" value="WH-like_DNA-bd_sf"/>
</dbReference>
<dbReference type="InterPro" id="IPR036390">
    <property type="entry name" value="WH_DNA-bd_sf"/>
</dbReference>
<feature type="region of interest" description="Disordered" evidence="1">
    <location>
        <begin position="154"/>
        <end position="173"/>
    </location>
</feature>
<accession>A0ABU0LEF2</accession>
<dbReference type="SUPFAM" id="SSF46785">
    <property type="entry name" value="Winged helix' DNA-binding domain"/>
    <property type="match status" value="1"/>
</dbReference>
<feature type="domain" description="HTH marR-type" evidence="2">
    <location>
        <begin position="12"/>
        <end position="145"/>
    </location>
</feature>
<dbReference type="EMBL" id="JAUSVY010000004">
    <property type="protein sequence ID" value="MDQ0505518.1"/>
    <property type="molecule type" value="Genomic_DNA"/>
</dbReference>
<sequence>MTPTYDPFTHPASRVALEVFRLNGALIAAGDALVAPLGLTSARWQVLGAIAEAGGGLPTAGIARNMGLTRQSVQRVVDDLSAMDFVRFAPNPHHKRAKLVQLTPEGAMAFAAASACWAPVADALAAAISSPALEATAGVLRRLAETLAQQTEARHALAGWTTDPRAHPTEDTP</sequence>
<protein>
    <submittedName>
        <fullName evidence="3">DNA-binding MarR family transcriptional regulator</fullName>
    </submittedName>
</protein>
<name>A0ABU0LEF2_XANAG</name>
<organism evidence="3 4">
    <name type="scientific">Xanthobacter agilis</name>
    <dbReference type="NCBI Taxonomy" id="47492"/>
    <lineage>
        <taxon>Bacteria</taxon>
        <taxon>Pseudomonadati</taxon>
        <taxon>Pseudomonadota</taxon>
        <taxon>Alphaproteobacteria</taxon>
        <taxon>Hyphomicrobiales</taxon>
        <taxon>Xanthobacteraceae</taxon>
        <taxon>Xanthobacter</taxon>
    </lineage>
</organism>
<keyword evidence="4" id="KW-1185">Reference proteome</keyword>
<reference evidence="3 4" key="1">
    <citation type="submission" date="2023-07" db="EMBL/GenBank/DDBJ databases">
        <title>Genomic Encyclopedia of Type Strains, Phase IV (KMG-IV): sequencing the most valuable type-strain genomes for metagenomic binning, comparative biology and taxonomic classification.</title>
        <authorList>
            <person name="Goeker M."/>
        </authorList>
    </citation>
    <scope>NUCLEOTIDE SEQUENCE [LARGE SCALE GENOMIC DNA]</scope>
    <source>
        <strain evidence="3 4">DSM 3770</strain>
    </source>
</reference>
<gene>
    <name evidence="3" type="ORF">QOZ94_002314</name>
</gene>
<keyword evidence="3" id="KW-0238">DNA-binding</keyword>
<evidence type="ECO:0000256" key="1">
    <source>
        <dbReference type="SAM" id="MobiDB-lite"/>
    </source>
</evidence>
<dbReference type="PROSITE" id="PS50995">
    <property type="entry name" value="HTH_MARR_2"/>
    <property type="match status" value="1"/>
</dbReference>
<dbReference type="Proteomes" id="UP001241747">
    <property type="component" value="Unassembled WGS sequence"/>
</dbReference>
<dbReference type="InterPro" id="IPR000835">
    <property type="entry name" value="HTH_MarR-typ"/>
</dbReference>
<dbReference type="PANTHER" id="PTHR33164">
    <property type="entry name" value="TRANSCRIPTIONAL REGULATOR, MARR FAMILY"/>
    <property type="match status" value="1"/>
</dbReference>
<dbReference type="SMART" id="SM00347">
    <property type="entry name" value="HTH_MARR"/>
    <property type="match status" value="1"/>
</dbReference>